<reference evidence="2 3" key="1">
    <citation type="submission" date="2015-04" db="EMBL/GenBank/DDBJ databases">
        <title>Complete genome sequence of Schizopora paradoxa KUC8140, a cosmopolitan wood degrader in East Asia.</title>
        <authorList>
            <consortium name="DOE Joint Genome Institute"/>
            <person name="Min B."/>
            <person name="Park H."/>
            <person name="Jang Y."/>
            <person name="Kim J.-J."/>
            <person name="Kim K.H."/>
            <person name="Pangilinan J."/>
            <person name="Lipzen A."/>
            <person name="Riley R."/>
            <person name="Grigoriev I.V."/>
            <person name="Spatafora J.W."/>
            <person name="Choi I.-G."/>
        </authorList>
    </citation>
    <scope>NUCLEOTIDE SEQUENCE [LARGE SCALE GENOMIC DNA]</scope>
    <source>
        <strain evidence="2 3">KUC8140</strain>
    </source>
</reference>
<feature type="compositionally biased region" description="Polar residues" evidence="1">
    <location>
        <begin position="219"/>
        <end position="229"/>
    </location>
</feature>
<keyword evidence="3" id="KW-1185">Reference proteome</keyword>
<feature type="region of interest" description="Disordered" evidence="1">
    <location>
        <begin position="295"/>
        <end position="314"/>
    </location>
</feature>
<evidence type="ECO:0000256" key="1">
    <source>
        <dbReference type="SAM" id="MobiDB-lite"/>
    </source>
</evidence>
<dbReference type="EMBL" id="KQ086225">
    <property type="protein sequence ID" value="KLO06222.1"/>
    <property type="molecule type" value="Genomic_DNA"/>
</dbReference>
<feature type="compositionally biased region" description="Polar residues" evidence="1">
    <location>
        <begin position="183"/>
        <end position="195"/>
    </location>
</feature>
<evidence type="ECO:0000313" key="3">
    <source>
        <dbReference type="Proteomes" id="UP000053477"/>
    </source>
</evidence>
<feature type="compositionally biased region" description="Low complexity" evidence="1">
    <location>
        <begin position="196"/>
        <end position="209"/>
    </location>
</feature>
<dbReference type="InParanoid" id="A0A0H2R4G1"/>
<proteinExistence type="predicted"/>
<evidence type="ECO:0000313" key="2">
    <source>
        <dbReference type="EMBL" id="KLO06222.1"/>
    </source>
</evidence>
<feature type="compositionally biased region" description="Basic and acidic residues" evidence="1">
    <location>
        <begin position="258"/>
        <end position="271"/>
    </location>
</feature>
<organism evidence="2 3">
    <name type="scientific">Schizopora paradoxa</name>
    <dbReference type="NCBI Taxonomy" id="27342"/>
    <lineage>
        <taxon>Eukaryota</taxon>
        <taxon>Fungi</taxon>
        <taxon>Dikarya</taxon>
        <taxon>Basidiomycota</taxon>
        <taxon>Agaricomycotina</taxon>
        <taxon>Agaricomycetes</taxon>
        <taxon>Hymenochaetales</taxon>
        <taxon>Schizoporaceae</taxon>
        <taxon>Schizopora</taxon>
    </lineage>
</organism>
<feature type="compositionally biased region" description="Polar residues" evidence="1">
    <location>
        <begin position="155"/>
        <end position="172"/>
    </location>
</feature>
<protein>
    <submittedName>
        <fullName evidence="2">Uncharacterized protein</fullName>
    </submittedName>
</protein>
<accession>A0A0H2R4G1</accession>
<name>A0A0H2R4G1_9AGAM</name>
<feature type="region of interest" description="Disordered" evidence="1">
    <location>
        <begin position="152"/>
        <end position="271"/>
    </location>
</feature>
<dbReference type="Proteomes" id="UP000053477">
    <property type="component" value="Unassembled WGS sequence"/>
</dbReference>
<sequence>MLDLVSPQSMKHDCSFKATTPVGHALAELLSSSFITRFLLLDGVELGTLRIWGENREFSPSIASAATEVYKSRIRMYVGRKNLKKFFKGPCGGDHVSNEGVNGRWAGHLLNICHGHCLVKQKRIAPPESKRSKLVDDINAIKLFKKRFEYRQRNPHISTSSTSTLVKPTQHTSQRRIRDNRPPASSQMTRMKTTHASSPAFSSPLPASSDDVSEEYFTACSQPPSSDNESSAPPSPCPRPRITGRSRNGPKPPVRYKLPSDTHMFKPQKRGHEDLERDMPMFLDESDEVLPVLISTGSSSKDSNSAGSKSLSRKNEVSGQIFIDVPNKATSLPGSSKFILQDALDSVVDLRDNMDGYRSKTSGRNQKAVNVSHLSPVKRQKMVFKEIIEILDSP</sequence>
<feature type="compositionally biased region" description="Low complexity" evidence="1">
    <location>
        <begin position="295"/>
        <end position="310"/>
    </location>
</feature>
<gene>
    <name evidence="2" type="ORF">SCHPADRAFT_946270</name>
</gene>
<dbReference type="AlphaFoldDB" id="A0A0H2R4G1"/>